<feature type="region of interest" description="Disordered" evidence="1">
    <location>
        <begin position="368"/>
        <end position="408"/>
    </location>
</feature>
<name>A0A6A6T9U0_9PLEO</name>
<feature type="compositionally biased region" description="Acidic residues" evidence="1">
    <location>
        <begin position="462"/>
        <end position="475"/>
    </location>
</feature>
<dbReference type="Proteomes" id="UP000799324">
    <property type="component" value="Unassembled WGS sequence"/>
</dbReference>
<organism evidence="2 3">
    <name type="scientific">Lophiostoma macrostomum CBS 122681</name>
    <dbReference type="NCBI Taxonomy" id="1314788"/>
    <lineage>
        <taxon>Eukaryota</taxon>
        <taxon>Fungi</taxon>
        <taxon>Dikarya</taxon>
        <taxon>Ascomycota</taxon>
        <taxon>Pezizomycotina</taxon>
        <taxon>Dothideomycetes</taxon>
        <taxon>Pleosporomycetidae</taxon>
        <taxon>Pleosporales</taxon>
        <taxon>Lophiostomataceae</taxon>
        <taxon>Lophiostoma</taxon>
    </lineage>
</organism>
<feature type="region of interest" description="Disordered" evidence="1">
    <location>
        <begin position="96"/>
        <end position="134"/>
    </location>
</feature>
<feature type="region of interest" description="Disordered" evidence="1">
    <location>
        <begin position="439"/>
        <end position="475"/>
    </location>
</feature>
<dbReference type="EMBL" id="MU004345">
    <property type="protein sequence ID" value="KAF2655693.1"/>
    <property type="molecule type" value="Genomic_DNA"/>
</dbReference>
<feature type="region of interest" description="Disordered" evidence="1">
    <location>
        <begin position="322"/>
        <end position="341"/>
    </location>
</feature>
<dbReference type="AlphaFoldDB" id="A0A6A6T9U0"/>
<feature type="compositionally biased region" description="Basic and acidic residues" evidence="1">
    <location>
        <begin position="384"/>
        <end position="395"/>
    </location>
</feature>
<evidence type="ECO:0000313" key="3">
    <source>
        <dbReference type="Proteomes" id="UP000799324"/>
    </source>
</evidence>
<evidence type="ECO:0000313" key="2">
    <source>
        <dbReference type="EMBL" id="KAF2655693.1"/>
    </source>
</evidence>
<sequence>MPRTYSAGVPEKDLLAMINGYLAETYKGEPVPYTPEEVDGELKDIMNMVNKAHGDPFTGKILDPPLFVPHFPDSPTPVPAHLILLSQSTLEVEKENYSNTSVVDSSVNDDDASTSSDKSSPVLPVKPATDEKDTRLPQAEAITEMLHDTAANFPRSEMEELGRFHKLNLTFAPDSQASSATQVEADEYKNQGFDPDSFGETDPEVARKSMEDKFGKWLSKQRDGVDLTNPNWFGTGENAKKGGKDASSFTKFVTASSSNSAKTGLKPSANTLEPDAAITELASNVSKSLVIASTSTAAVDKQASVSNEDADFRVTDLFAGAPATADTGKNGKGKGKEAVKDNSRAAQIAKGKEVLSTQPLSQVARRALARQTKKKHRKPLPPPTKREAVRSKPEPEPEPEPASSAVQSFGGTNLDALAFGRLWGTNIIILNNFQSGMFANREGSGQEAREEPQDDTDRVLDITDDASDDEPMDFE</sequence>
<accession>A0A6A6T9U0</accession>
<protein>
    <submittedName>
        <fullName evidence="2">Uncharacterized protein</fullName>
    </submittedName>
</protein>
<proteinExistence type="predicted"/>
<feature type="compositionally biased region" description="Basic residues" evidence="1">
    <location>
        <begin position="368"/>
        <end position="379"/>
    </location>
</feature>
<keyword evidence="3" id="KW-1185">Reference proteome</keyword>
<evidence type="ECO:0000256" key="1">
    <source>
        <dbReference type="SAM" id="MobiDB-lite"/>
    </source>
</evidence>
<reference evidence="2" key="1">
    <citation type="journal article" date="2020" name="Stud. Mycol.">
        <title>101 Dothideomycetes genomes: a test case for predicting lifestyles and emergence of pathogens.</title>
        <authorList>
            <person name="Haridas S."/>
            <person name="Albert R."/>
            <person name="Binder M."/>
            <person name="Bloem J."/>
            <person name="Labutti K."/>
            <person name="Salamov A."/>
            <person name="Andreopoulos B."/>
            <person name="Baker S."/>
            <person name="Barry K."/>
            <person name="Bills G."/>
            <person name="Bluhm B."/>
            <person name="Cannon C."/>
            <person name="Castanera R."/>
            <person name="Culley D."/>
            <person name="Daum C."/>
            <person name="Ezra D."/>
            <person name="Gonzalez J."/>
            <person name="Henrissat B."/>
            <person name="Kuo A."/>
            <person name="Liang C."/>
            <person name="Lipzen A."/>
            <person name="Lutzoni F."/>
            <person name="Magnuson J."/>
            <person name="Mondo S."/>
            <person name="Nolan M."/>
            <person name="Ohm R."/>
            <person name="Pangilinan J."/>
            <person name="Park H.-J."/>
            <person name="Ramirez L."/>
            <person name="Alfaro M."/>
            <person name="Sun H."/>
            <person name="Tritt A."/>
            <person name="Yoshinaga Y."/>
            <person name="Zwiers L.-H."/>
            <person name="Turgeon B."/>
            <person name="Goodwin S."/>
            <person name="Spatafora J."/>
            <person name="Crous P."/>
            <person name="Grigoriev I."/>
        </authorList>
    </citation>
    <scope>NUCLEOTIDE SEQUENCE</scope>
    <source>
        <strain evidence="2">CBS 122681</strain>
    </source>
</reference>
<feature type="compositionally biased region" description="Basic and acidic residues" evidence="1">
    <location>
        <begin position="447"/>
        <end position="461"/>
    </location>
</feature>
<gene>
    <name evidence="2" type="ORF">K491DRAFT_715987</name>
</gene>